<evidence type="ECO:0000259" key="4">
    <source>
        <dbReference type="Pfam" id="PF10145"/>
    </source>
</evidence>
<dbReference type="RefSeq" id="WP_118018109.1">
    <property type="nucleotide sequence ID" value="NZ_QRZM01000002.1"/>
</dbReference>
<dbReference type="PANTHER" id="PTHR37813">
    <property type="entry name" value="FELS-2 PROPHAGE PROTEIN"/>
    <property type="match status" value="1"/>
</dbReference>
<organism evidence="5 6">
    <name type="scientific">Enterocloster bolteae</name>
    <dbReference type="NCBI Taxonomy" id="208479"/>
    <lineage>
        <taxon>Bacteria</taxon>
        <taxon>Bacillati</taxon>
        <taxon>Bacillota</taxon>
        <taxon>Clostridia</taxon>
        <taxon>Lachnospirales</taxon>
        <taxon>Lachnospiraceae</taxon>
        <taxon>Enterocloster</taxon>
    </lineage>
</organism>
<dbReference type="InterPro" id="IPR010090">
    <property type="entry name" value="Phage_tape_meas"/>
</dbReference>
<accession>A0A412ZBS7</accession>
<feature type="transmembrane region" description="Helical" evidence="3">
    <location>
        <begin position="653"/>
        <end position="678"/>
    </location>
</feature>
<gene>
    <name evidence="5" type="ORF">DWW02_07850</name>
</gene>
<dbReference type="EMBL" id="QRZM01000002">
    <property type="protein sequence ID" value="RGV77565.1"/>
    <property type="molecule type" value="Genomic_DNA"/>
</dbReference>
<evidence type="ECO:0000313" key="5">
    <source>
        <dbReference type="EMBL" id="RGV77565.1"/>
    </source>
</evidence>
<feature type="coiled-coil region" evidence="2">
    <location>
        <begin position="866"/>
        <end position="893"/>
    </location>
</feature>
<dbReference type="Pfam" id="PF10145">
    <property type="entry name" value="PhageMin_Tail"/>
    <property type="match status" value="1"/>
</dbReference>
<feature type="coiled-coil region" evidence="2">
    <location>
        <begin position="811"/>
        <end position="838"/>
    </location>
</feature>
<evidence type="ECO:0000256" key="1">
    <source>
        <dbReference type="ARBA" id="ARBA00022612"/>
    </source>
</evidence>
<feature type="transmembrane region" description="Helical" evidence="3">
    <location>
        <begin position="690"/>
        <end position="714"/>
    </location>
</feature>
<proteinExistence type="predicted"/>
<keyword evidence="3" id="KW-0472">Membrane</keyword>
<evidence type="ECO:0000256" key="2">
    <source>
        <dbReference type="SAM" id="Coils"/>
    </source>
</evidence>
<comment type="caution">
    <text evidence="5">The sequence shown here is derived from an EMBL/GenBank/DDBJ whole genome shotgun (WGS) entry which is preliminary data.</text>
</comment>
<sequence>MADRIKGITIEIGGDTTGLNKALNGVNKEISSTQGQLKDVERLLKLDPTNTELLRQKQKLLAEAVQGTKGKLDTLKEANKQVTESASNYDAWKEKYDPIKKQIDETKKKLGDLKEQSRNADEQLANGEISQEKYDALQDEIKKTSSELKTLQKSAKEVSDEFGNPVAPEQYDALQREIAETEQQLKSLEDQAGKANTTLQQISAAGDKFQKVGQEIEGVGKKFLPVTATVAGVGAAAVKTTADFDESMSNVSAISGATGEEFDQLRDKAREMGAETKFSASEAADAMSYMAMAGWKTDDMLNGISGIMNLAAASGADLATTSDIVTDALTGMGYTAADAGRLADVMAAASSNANTNVEMMGETFKYVAPVCGSLGYSMEDTALAVGLMANSGIKASQAGTQLRAAITNMVKPTEAMEGVMMELGIEIANEDGSMKSLDETLKILRESFAVTTEEQKAQRLATLEQQAVADGYGDTLKGLSEEEKYFQLAMYAGQEQIKDMSEAQFKKQAMDKLGIKVTKKTNKAQVAQNLALALGTQAIEGLTQEQQSAAAVTLFGKEAMSGMLAIINASEDDYKKLSDAIANSEGAAEDMAETMQDNLNGQLTILKSQLQEAAIAIGDALIPKIRALVTKIQEWTDWFNKLDATQKETVVKIGLIVAAIGPLLITIGKLSTGIGALLKMVPVISGSLTALSASGGPLFLTALAVGVLGGAFIASRDNMVNYYEEVRELTETEKENKEKVEELKDAYDELSQHRQESVSVIEAQSGKEKELWKELQNITDENGKINEGYEVRAAFIVNELKNALGIEIDMVDGVIKDYQGLQQEIDNLIEKKKAEATLNAYLESYTEAIVEQKEAREALFDATKNSESATQNYNEALAKENELQSEYNSLMAEYASDGTNDTLRQQLYDLQDQLIMAGETTAGFKDHMIENNQTLADATAALEGYNSTIANYEGASAAIISEDQAKISESLALLTNDFQTAETSTRESLERQCETYKTKLVEAREAVKQGAPGVTDEYVAELVRLELKSRQELAKIPENTANSLTDVAQGIKGKTVEMESAGANFSEGLASGILSGVGQIRDVVKTLAESGVGAAEDALKINSPSKVTYDIGTYFDEGLAGGIADGIQKVTEEVSKISTEMRPIMEELAPLAEIWSGDMMDGFVHGIRKKTAEVEAACRNVAGTVSDYLHFTRPEKGPLRYYEEWMPHMMQGLREGIRGNMWRVTDQMAALAGSMDVMTMDMSGGGEQNSGVTQRVISLLEAYLPDIASQKYVMMDGKALVGKTAGQMDRKLGQVQALKERIG</sequence>
<dbReference type="NCBIfam" id="TIGR01760">
    <property type="entry name" value="tape_meas_TP901"/>
    <property type="match status" value="2"/>
</dbReference>
<dbReference type="Gene3D" id="1.10.287.1490">
    <property type="match status" value="1"/>
</dbReference>
<keyword evidence="3" id="KW-1133">Transmembrane helix</keyword>
<feature type="coiled-coil region" evidence="2">
    <location>
        <begin position="723"/>
        <end position="756"/>
    </location>
</feature>
<reference evidence="5 6" key="1">
    <citation type="submission" date="2018-08" db="EMBL/GenBank/DDBJ databases">
        <title>A genome reference for cultivated species of the human gut microbiota.</title>
        <authorList>
            <person name="Zou Y."/>
            <person name="Xue W."/>
            <person name="Luo G."/>
        </authorList>
    </citation>
    <scope>NUCLEOTIDE SEQUENCE [LARGE SCALE GENOMIC DNA]</scope>
    <source>
        <strain evidence="5 6">AF14-18</strain>
    </source>
</reference>
<name>A0A412ZBS7_9FIRM</name>
<dbReference type="PANTHER" id="PTHR37813:SF1">
    <property type="entry name" value="FELS-2 PROPHAGE PROTEIN"/>
    <property type="match status" value="1"/>
</dbReference>
<feature type="domain" description="Phage tail tape measure protein" evidence="4">
    <location>
        <begin position="266"/>
        <end position="463"/>
    </location>
</feature>
<keyword evidence="3" id="KW-0812">Transmembrane</keyword>
<keyword evidence="2" id="KW-0175">Coiled coil</keyword>
<keyword evidence="1" id="KW-1188">Viral release from host cell</keyword>
<feature type="coiled-coil region" evidence="2">
    <location>
        <begin position="75"/>
        <end position="205"/>
    </location>
</feature>
<dbReference type="Proteomes" id="UP000284543">
    <property type="component" value="Unassembled WGS sequence"/>
</dbReference>
<protein>
    <submittedName>
        <fullName evidence="5">Phage tail tape measure protein</fullName>
    </submittedName>
</protein>
<evidence type="ECO:0000256" key="3">
    <source>
        <dbReference type="SAM" id="Phobius"/>
    </source>
</evidence>
<evidence type="ECO:0000313" key="6">
    <source>
        <dbReference type="Proteomes" id="UP000284543"/>
    </source>
</evidence>